<sequence length="303" mass="33502">MNNNTQGSSPFEKPRSVVRKLLSKEQPEGDGALVRRSIGRPELRNLDPFLLLDEFSVAPPAGFPDHPHRGFETVTYMLKGAFTHQDFAGHKGTIKAGDLQWMTAGRGIVHCEMPASKGVQQGLQLWVNLSKEDKMIEPAYQELEGKDIPKVEKDGVRATVIAGEALGIKSPVYTRTPTMFLDFTMKPGAVLHQQVPEGWNAFVYVLEGETVFGNIASLPITAHHTVLLSSGNGLSVWNKSNNPCRFVLIGGRPLNEPVVQYGPFVMNAKEEIIQAIEDYQQSRNGFERATHWHSDSIVVSEAD</sequence>
<feature type="domain" description="Pirin C-terminal" evidence="7">
    <location>
        <begin position="181"/>
        <end position="285"/>
    </location>
</feature>
<dbReference type="PANTHER" id="PTHR13903">
    <property type="entry name" value="PIRIN-RELATED"/>
    <property type="match status" value="1"/>
</dbReference>
<feature type="binding site" evidence="4">
    <location>
        <position position="112"/>
    </location>
    <ligand>
        <name>Fe cation</name>
        <dbReference type="ChEBI" id="CHEBI:24875"/>
    </ligand>
</feature>
<evidence type="ECO:0000256" key="5">
    <source>
        <dbReference type="RuleBase" id="RU003457"/>
    </source>
</evidence>
<dbReference type="EMBL" id="JAHRHJ020000005">
    <property type="protein sequence ID" value="KAH9315465.1"/>
    <property type="molecule type" value="Genomic_DNA"/>
</dbReference>
<dbReference type="GO" id="GO:0005634">
    <property type="term" value="C:nucleus"/>
    <property type="evidence" value="ECO:0007669"/>
    <property type="project" value="UniProtKB-SubCell"/>
</dbReference>
<dbReference type="CDD" id="cd02909">
    <property type="entry name" value="cupin_pirin_N"/>
    <property type="match status" value="1"/>
</dbReference>
<keyword evidence="9" id="KW-1185">Reference proteome</keyword>
<dbReference type="PIRSF" id="PIRSF006232">
    <property type="entry name" value="Pirin"/>
    <property type="match status" value="1"/>
</dbReference>
<feature type="binding site" evidence="4">
    <location>
        <position position="110"/>
    </location>
    <ligand>
        <name>Fe cation</name>
        <dbReference type="ChEBI" id="CHEBI:24875"/>
    </ligand>
</feature>
<dbReference type="InterPro" id="IPR012093">
    <property type="entry name" value="Pirin"/>
</dbReference>
<dbReference type="InterPro" id="IPR011051">
    <property type="entry name" value="RmlC_Cupin_sf"/>
</dbReference>
<keyword evidence="3" id="KW-0539">Nucleus</keyword>
<comment type="subcellular location">
    <subcellularLocation>
        <location evidence="1">Nucleus</location>
    </subcellularLocation>
</comment>
<evidence type="ECO:0000256" key="1">
    <source>
        <dbReference type="ARBA" id="ARBA00004123"/>
    </source>
</evidence>
<evidence type="ECO:0000313" key="8">
    <source>
        <dbReference type="EMBL" id="KAH9315465.1"/>
    </source>
</evidence>
<dbReference type="InterPro" id="IPR014710">
    <property type="entry name" value="RmlC-like_jellyroll"/>
</dbReference>
<dbReference type="CDD" id="cd02247">
    <property type="entry name" value="cupin_pirin_C"/>
    <property type="match status" value="1"/>
</dbReference>
<comment type="caution">
    <text evidence="8">The sequence shown here is derived from an EMBL/GenBank/DDBJ whole genome shotgun (WGS) entry which is preliminary data.</text>
</comment>
<dbReference type="FunFam" id="2.60.120.10:FF:000055">
    <property type="entry name" value="pirin"/>
    <property type="match status" value="1"/>
</dbReference>
<feature type="domain" description="Pirin N-terminal" evidence="6">
    <location>
        <begin position="34"/>
        <end position="127"/>
    </location>
</feature>
<dbReference type="PANTHER" id="PTHR13903:SF8">
    <property type="entry name" value="PIRIN"/>
    <property type="match status" value="1"/>
</dbReference>
<evidence type="ECO:0000256" key="2">
    <source>
        <dbReference type="ARBA" id="ARBA00008416"/>
    </source>
</evidence>
<accession>A0AA38G4X8</accession>
<dbReference type="Proteomes" id="UP000824469">
    <property type="component" value="Unassembled WGS sequence"/>
</dbReference>
<dbReference type="Pfam" id="PF02678">
    <property type="entry name" value="Pirin"/>
    <property type="match status" value="1"/>
</dbReference>
<reference evidence="8 9" key="1">
    <citation type="journal article" date="2021" name="Nat. Plants">
        <title>The Taxus genome provides insights into paclitaxel biosynthesis.</title>
        <authorList>
            <person name="Xiong X."/>
            <person name="Gou J."/>
            <person name="Liao Q."/>
            <person name="Li Y."/>
            <person name="Zhou Q."/>
            <person name="Bi G."/>
            <person name="Li C."/>
            <person name="Du R."/>
            <person name="Wang X."/>
            <person name="Sun T."/>
            <person name="Guo L."/>
            <person name="Liang H."/>
            <person name="Lu P."/>
            <person name="Wu Y."/>
            <person name="Zhang Z."/>
            <person name="Ro D.K."/>
            <person name="Shang Y."/>
            <person name="Huang S."/>
            <person name="Yan J."/>
        </authorList>
    </citation>
    <scope>NUCLEOTIDE SEQUENCE [LARGE SCALE GENOMIC DNA]</scope>
    <source>
        <strain evidence="8">Ta-2019</strain>
    </source>
</reference>
<proteinExistence type="inferred from homology"/>
<dbReference type="SUPFAM" id="SSF51182">
    <property type="entry name" value="RmlC-like cupins"/>
    <property type="match status" value="1"/>
</dbReference>
<evidence type="ECO:0000259" key="7">
    <source>
        <dbReference type="Pfam" id="PF05726"/>
    </source>
</evidence>
<organism evidence="8 9">
    <name type="scientific">Taxus chinensis</name>
    <name type="common">Chinese yew</name>
    <name type="synonym">Taxus wallichiana var. chinensis</name>
    <dbReference type="NCBI Taxonomy" id="29808"/>
    <lineage>
        <taxon>Eukaryota</taxon>
        <taxon>Viridiplantae</taxon>
        <taxon>Streptophyta</taxon>
        <taxon>Embryophyta</taxon>
        <taxon>Tracheophyta</taxon>
        <taxon>Spermatophyta</taxon>
        <taxon>Pinopsida</taxon>
        <taxon>Pinidae</taxon>
        <taxon>Conifers II</taxon>
        <taxon>Cupressales</taxon>
        <taxon>Taxaceae</taxon>
        <taxon>Taxus</taxon>
    </lineage>
</organism>
<dbReference type="InterPro" id="IPR003829">
    <property type="entry name" value="Pirin_N_dom"/>
</dbReference>
<feature type="binding site" evidence="4">
    <location>
        <position position="68"/>
    </location>
    <ligand>
        <name>Fe cation</name>
        <dbReference type="ChEBI" id="CHEBI:24875"/>
    </ligand>
</feature>
<comment type="similarity">
    <text evidence="2 5">Belongs to the pirin family.</text>
</comment>
<gene>
    <name evidence="8" type="ORF">KI387_024092</name>
</gene>
<protein>
    <recommendedName>
        <fullName evidence="10">Pirin</fullName>
    </recommendedName>
</protein>
<evidence type="ECO:0000256" key="3">
    <source>
        <dbReference type="ARBA" id="ARBA00023242"/>
    </source>
</evidence>
<dbReference type="GO" id="GO:0046872">
    <property type="term" value="F:metal ion binding"/>
    <property type="evidence" value="ECO:0007669"/>
    <property type="project" value="UniProtKB-KW"/>
</dbReference>
<dbReference type="AlphaFoldDB" id="A0AA38G4X8"/>
<dbReference type="Gene3D" id="2.60.120.10">
    <property type="entry name" value="Jelly Rolls"/>
    <property type="match status" value="2"/>
</dbReference>
<feature type="binding site" evidence="4">
    <location>
        <position position="66"/>
    </location>
    <ligand>
        <name>Fe cation</name>
        <dbReference type="ChEBI" id="CHEBI:24875"/>
    </ligand>
</feature>
<evidence type="ECO:0000256" key="4">
    <source>
        <dbReference type="PIRSR" id="PIRSR006232-1"/>
    </source>
</evidence>
<dbReference type="InterPro" id="IPR008778">
    <property type="entry name" value="Pirin_C_dom"/>
</dbReference>
<dbReference type="OMA" id="TPWHPHR"/>
<evidence type="ECO:0000313" key="9">
    <source>
        <dbReference type="Proteomes" id="UP000824469"/>
    </source>
</evidence>
<comment type="cofactor">
    <cofactor evidence="4">
        <name>Fe cation</name>
        <dbReference type="ChEBI" id="CHEBI:24875"/>
    </cofactor>
    <text evidence="4">Binds 1 Fe cation per subunit.</text>
</comment>
<evidence type="ECO:0000259" key="6">
    <source>
        <dbReference type="Pfam" id="PF02678"/>
    </source>
</evidence>
<keyword evidence="4" id="KW-0408">Iron</keyword>
<evidence type="ECO:0008006" key="10">
    <source>
        <dbReference type="Google" id="ProtNLM"/>
    </source>
</evidence>
<keyword evidence="4" id="KW-0479">Metal-binding</keyword>
<name>A0AA38G4X8_TAXCH</name>
<dbReference type="Pfam" id="PF05726">
    <property type="entry name" value="Pirin_C"/>
    <property type="match status" value="1"/>
</dbReference>